<protein>
    <recommendedName>
        <fullName evidence="2">CBF1-interacting co-repressor CIR N-terminal domain-containing protein</fullName>
    </recommendedName>
</protein>
<dbReference type="EMBL" id="CAJNOK010005074">
    <property type="protein sequence ID" value="CAF0959534.1"/>
    <property type="molecule type" value="Genomic_DNA"/>
</dbReference>
<dbReference type="Proteomes" id="UP000663829">
    <property type="component" value="Unassembled WGS sequence"/>
</dbReference>
<evidence type="ECO:0000313" key="7">
    <source>
        <dbReference type="Proteomes" id="UP000663829"/>
    </source>
</evidence>
<keyword evidence="7" id="KW-1185">Reference proteome</keyword>
<dbReference type="PANTHER" id="PTHR22093">
    <property type="entry name" value="LEUKOCYTE RECEPTOR CLUSTER LRC MEMBER 1"/>
    <property type="match status" value="1"/>
</dbReference>
<organism evidence="3 7">
    <name type="scientific">Didymodactylos carnosus</name>
    <dbReference type="NCBI Taxonomy" id="1234261"/>
    <lineage>
        <taxon>Eukaryota</taxon>
        <taxon>Metazoa</taxon>
        <taxon>Spiralia</taxon>
        <taxon>Gnathifera</taxon>
        <taxon>Rotifera</taxon>
        <taxon>Eurotatoria</taxon>
        <taxon>Bdelloidea</taxon>
        <taxon>Philodinida</taxon>
        <taxon>Philodinidae</taxon>
        <taxon>Didymodactylos</taxon>
    </lineage>
</organism>
<comment type="caution">
    <text evidence="3">The sequence shown here is derived from an EMBL/GenBank/DDBJ whole genome shotgun (WGS) entry which is preliminary data.</text>
</comment>
<evidence type="ECO:0000313" key="6">
    <source>
        <dbReference type="EMBL" id="CAF3732351.1"/>
    </source>
</evidence>
<dbReference type="Proteomes" id="UP000681722">
    <property type="component" value="Unassembled WGS sequence"/>
</dbReference>
<dbReference type="Proteomes" id="UP000677228">
    <property type="component" value="Unassembled WGS sequence"/>
</dbReference>
<dbReference type="OrthoDB" id="2159131at2759"/>
<accession>A0A814CZV2</accession>
<dbReference type="Proteomes" id="UP000682733">
    <property type="component" value="Unassembled WGS sequence"/>
</dbReference>
<reference evidence="3" key="1">
    <citation type="submission" date="2021-02" db="EMBL/GenBank/DDBJ databases">
        <authorList>
            <person name="Nowell W R."/>
        </authorList>
    </citation>
    <scope>NUCLEOTIDE SEQUENCE</scope>
</reference>
<dbReference type="AlphaFoldDB" id="A0A814CZV2"/>
<evidence type="ECO:0000313" key="5">
    <source>
        <dbReference type="EMBL" id="CAF3723464.1"/>
    </source>
</evidence>
<dbReference type="EMBL" id="CAJNOQ010002248">
    <property type="protein sequence ID" value="CAF0947286.1"/>
    <property type="molecule type" value="Genomic_DNA"/>
</dbReference>
<evidence type="ECO:0000259" key="2">
    <source>
        <dbReference type="SMART" id="SM01083"/>
    </source>
</evidence>
<dbReference type="InterPro" id="IPR019339">
    <property type="entry name" value="CIR_N_dom"/>
</dbReference>
<feature type="region of interest" description="Disordered" evidence="1">
    <location>
        <begin position="245"/>
        <end position="271"/>
    </location>
</feature>
<dbReference type="Pfam" id="PF10197">
    <property type="entry name" value="Cir_N"/>
    <property type="match status" value="1"/>
</dbReference>
<dbReference type="SMART" id="SM01083">
    <property type="entry name" value="Cir_N"/>
    <property type="match status" value="1"/>
</dbReference>
<sequence length="271" mass="32022">MNILPKKRWHVRNKDNIARVLKDEKKAADEDQQRLKRKALAEQEARLNILRANRGDHLIQFTNSLNKNEHVNLFKLEEEGQKNGDSTNVEHEKEKKEETEKFEKNLGLLTYLGQSVVESGVPWYMEKRSDMNKRSNESSIAQREEKDRLRIKKQDPLNNMMKYVTELKRKQTDDESDSQIKQKKIVNNKKCATDTTSMSRIEQLRAERLKRETEEKTKTAAYLSKVFCADVPDKTPEQSIIVETDDRKRRYNSQFNPEACRQNQTKKNFYD</sequence>
<gene>
    <name evidence="3" type="ORF">GPM918_LOCUS11044</name>
    <name evidence="4" type="ORF">OVA965_LOCUS12560</name>
    <name evidence="5" type="ORF">SRO942_LOCUS11050</name>
    <name evidence="6" type="ORF">TMI583_LOCUS12564</name>
</gene>
<dbReference type="EMBL" id="CAJOBA010005079">
    <property type="protein sequence ID" value="CAF3732351.1"/>
    <property type="molecule type" value="Genomic_DNA"/>
</dbReference>
<dbReference type="InterPro" id="IPR039875">
    <property type="entry name" value="LENG1-like"/>
</dbReference>
<dbReference type="EMBL" id="CAJOBC010002249">
    <property type="protein sequence ID" value="CAF3723464.1"/>
    <property type="molecule type" value="Genomic_DNA"/>
</dbReference>
<feature type="region of interest" description="Disordered" evidence="1">
    <location>
        <begin position="78"/>
        <end position="100"/>
    </location>
</feature>
<evidence type="ECO:0000256" key="1">
    <source>
        <dbReference type="SAM" id="MobiDB-lite"/>
    </source>
</evidence>
<dbReference type="PANTHER" id="PTHR22093:SF0">
    <property type="entry name" value="LEUKOCYTE RECEPTOR CLUSTER MEMBER 1"/>
    <property type="match status" value="1"/>
</dbReference>
<name>A0A814CZV2_9BILA</name>
<feature type="domain" description="CBF1-interacting co-repressor CIR N-terminal" evidence="2">
    <location>
        <begin position="8"/>
        <end position="44"/>
    </location>
</feature>
<evidence type="ECO:0000313" key="3">
    <source>
        <dbReference type="EMBL" id="CAF0947286.1"/>
    </source>
</evidence>
<proteinExistence type="predicted"/>
<feature type="compositionally biased region" description="Polar residues" evidence="1">
    <location>
        <begin position="252"/>
        <end position="271"/>
    </location>
</feature>
<evidence type="ECO:0000313" key="4">
    <source>
        <dbReference type="EMBL" id="CAF0959534.1"/>
    </source>
</evidence>